<comment type="caution">
    <text evidence="2">The sequence shown here is derived from an EMBL/GenBank/DDBJ whole genome shotgun (WGS) entry which is preliminary data.</text>
</comment>
<keyword evidence="2" id="KW-0282">Flagellum</keyword>
<dbReference type="EMBL" id="JBEPIJ010000011">
    <property type="protein sequence ID" value="MES0874451.1"/>
    <property type="molecule type" value="Genomic_DNA"/>
</dbReference>
<evidence type="ECO:0000256" key="1">
    <source>
        <dbReference type="SAM" id="MobiDB-lite"/>
    </source>
</evidence>
<keyword evidence="2" id="KW-0969">Cilium</keyword>
<dbReference type="Proteomes" id="UP001465331">
    <property type="component" value="Unassembled WGS sequence"/>
</dbReference>
<dbReference type="InterPro" id="IPR035924">
    <property type="entry name" value="FlaG-like_sf"/>
</dbReference>
<evidence type="ECO:0000313" key="3">
    <source>
        <dbReference type="Proteomes" id="UP001465331"/>
    </source>
</evidence>
<organism evidence="2 3">
    <name type="scientific">Sinimarinibacterium thermocellulolyticum</name>
    <dbReference type="NCBI Taxonomy" id="3170016"/>
    <lineage>
        <taxon>Bacteria</taxon>
        <taxon>Pseudomonadati</taxon>
        <taxon>Pseudomonadota</taxon>
        <taxon>Gammaproteobacteria</taxon>
        <taxon>Nevskiales</taxon>
        <taxon>Nevskiaceae</taxon>
        <taxon>Sinimarinibacterium</taxon>
    </lineage>
</organism>
<keyword evidence="3" id="KW-1185">Reference proteome</keyword>
<name>A0ABV2ACB0_9GAMM</name>
<dbReference type="InterPro" id="IPR005186">
    <property type="entry name" value="FlaG"/>
</dbReference>
<dbReference type="RefSeq" id="WP_352889651.1">
    <property type="nucleotide sequence ID" value="NZ_JBEPIJ010000011.1"/>
</dbReference>
<dbReference type="Pfam" id="PF03646">
    <property type="entry name" value="FlaG"/>
    <property type="match status" value="1"/>
</dbReference>
<keyword evidence="2" id="KW-0966">Cell projection</keyword>
<dbReference type="PANTHER" id="PTHR37166:SF1">
    <property type="entry name" value="PROTEIN FLAG"/>
    <property type="match status" value="1"/>
</dbReference>
<sequence length="115" mass="11860">MSESIPAVSAAAAAAGSGVPAVATTPRTMPAPAPSGALAASPAGDLDAAVQALQHQVQAAGAELEFRIDRDLDRVIVTLRDARDGRVLRQIPAEEVLRIARMLREARAALIEATV</sequence>
<dbReference type="SUPFAM" id="SSF160214">
    <property type="entry name" value="FlaG-like"/>
    <property type="match status" value="1"/>
</dbReference>
<gene>
    <name evidence="2" type="ORF">ABSH63_10610</name>
</gene>
<feature type="region of interest" description="Disordered" evidence="1">
    <location>
        <begin position="15"/>
        <end position="40"/>
    </location>
</feature>
<dbReference type="PANTHER" id="PTHR37166">
    <property type="entry name" value="PROTEIN FLAG"/>
    <property type="match status" value="1"/>
</dbReference>
<accession>A0ABV2ACB0</accession>
<evidence type="ECO:0000313" key="2">
    <source>
        <dbReference type="EMBL" id="MES0874451.1"/>
    </source>
</evidence>
<protein>
    <submittedName>
        <fullName evidence="2">Flagellar protein FlaG</fullName>
    </submittedName>
</protein>
<dbReference type="Gene3D" id="3.30.160.170">
    <property type="entry name" value="FlaG-like"/>
    <property type="match status" value="1"/>
</dbReference>
<reference evidence="2 3" key="1">
    <citation type="submission" date="2024-06" db="EMBL/GenBank/DDBJ databases">
        <authorList>
            <person name="Li Z."/>
            <person name="Jiang Y."/>
        </authorList>
    </citation>
    <scope>NUCLEOTIDE SEQUENCE [LARGE SCALE GENOMIC DNA]</scope>
    <source>
        <strain evidence="2 3">HSW-8</strain>
    </source>
</reference>
<proteinExistence type="predicted"/>